<reference evidence="1 2" key="1">
    <citation type="submission" date="2018-05" db="EMBL/GenBank/DDBJ databases">
        <title>Genomic Encyclopedia of Type Strains, Phase IV (KMG-IV): sequencing the most valuable type-strain genomes for metagenomic binning, comparative biology and taxonomic classification.</title>
        <authorList>
            <person name="Goeker M."/>
        </authorList>
    </citation>
    <scope>NUCLEOTIDE SEQUENCE [LARGE SCALE GENOMIC DNA]</scope>
    <source>
        <strain evidence="1 2">DSM 18773</strain>
    </source>
</reference>
<name>A0A316DDE0_9BACL</name>
<gene>
    <name evidence="1" type="ORF">C7459_101104</name>
</gene>
<sequence>MQLAKIFVIEHLSQDFTTPPTFSVGKNLLYLNYDYELETGGYAWTGLTFYEVIGYKKSYLPIVELRHISAYNSVCMEVTSPWLEEAKQTYRDHEPFEFNHYVIFFEDFGCYEVLAKDVKQGIHEF</sequence>
<dbReference type="EMBL" id="QGGL01000001">
    <property type="protein sequence ID" value="PWK16241.1"/>
    <property type="molecule type" value="Genomic_DNA"/>
</dbReference>
<dbReference type="AlphaFoldDB" id="A0A316DDE0"/>
<keyword evidence="2" id="KW-1185">Reference proteome</keyword>
<evidence type="ECO:0000313" key="1">
    <source>
        <dbReference type="EMBL" id="PWK16241.1"/>
    </source>
</evidence>
<accession>A0A316DDE0</accession>
<protein>
    <submittedName>
        <fullName evidence="1">Uncharacterized protein</fullName>
    </submittedName>
</protein>
<proteinExistence type="predicted"/>
<dbReference type="Proteomes" id="UP000245634">
    <property type="component" value="Unassembled WGS sequence"/>
</dbReference>
<dbReference type="OrthoDB" id="2991147at2"/>
<dbReference type="RefSeq" id="WP_109685166.1">
    <property type="nucleotide sequence ID" value="NZ_QGGL01000001.1"/>
</dbReference>
<organism evidence="1 2">
    <name type="scientific">Tumebacillus permanentifrigoris</name>
    <dbReference type="NCBI Taxonomy" id="378543"/>
    <lineage>
        <taxon>Bacteria</taxon>
        <taxon>Bacillati</taxon>
        <taxon>Bacillota</taxon>
        <taxon>Bacilli</taxon>
        <taxon>Bacillales</taxon>
        <taxon>Alicyclobacillaceae</taxon>
        <taxon>Tumebacillus</taxon>
    </lineage>
</organism>
<comment type="caution">
    <text evidence="1">The sequence shown here is derived from an EMBL/GenBank/DDBJ whole genome shotgun (WGS) entry which is preliminary data.</text>
</comment>
<evidence type="ECO:0000313" key="2">
    <source>
        <dbReference type="Proteomes" id="UP000245634"/>
    </source>
</evidence>